<protein>
    <submittedName>
        <fullName evidence="2">Uncharacterized protein</fullName>
    </submittedName>
</protein>
<sequence>MTSSAHKQPQKQQAKQKQKKQRSQRQSKAQEQHQIGAEKARLCASQKTFAGNSLPLETTRPMCPIAIGSIAEVKEDIHAGYADSEQRRDADYFKQDTRVTSGDGANKTECVVEEERGRKRRSRKIDQCLAAQILYERIRTSNDSER</sequence>
<evidence type="ECO:0000313" key="3">
    <source>
        <dbReference type="Proteomes" id="UP000807469"/>
    </source>
</evidence>
<accession>A0A9P6CUY9</accession>
<proteinExistence type="predicted"/>
<keyword evidence="3" id="KW-1185">Reference proteome</keyword>
<name>A0A9P6CUY9_9AGAR</name>
<reference evidence="2" key="1">
    <citation type="submission" date="2020-11" db="EMBL/GenBank/DDBJ databases">
        <authorList>
            <consortium name="DOE Joint Genome Institute"/>
            <person name="Ahrendt S."/>
            <person name="Riley R."/>
            <person name="Andreopoulos W."/>
            <person name="Labutti K."/>
            <person name="Pangilinan J."/>
            <person name="Ruiz-Duenas F.J."/>
            <person name="Barrasa J.M."/>
            <person name="Sanchez-Garcia M."/>
            <person name="Camarero S."/>
            <person name="Miyauchi S."/>
            <person name="Serrano A."/>
            <person name="Linde D."/>
            <person name="Babiker R."/>
            <person name="Drula E."/>
            <person name="Ayuso-Fernandez I."/>
            <person name="Pacheco R."/>
            <person name="Padilla G."/>
            <person name="Ferreira P."/>
            <person name="Barriuso J."/>
            <person name="Kellner H."/>
            <person name="Castanera R."/>
            <person name="Alfaro M."/>
            <person name="Ramirez L."/>
            <person name="Pisabarro A.G."/>
            <person name="Kuo A."/>
            <person name="Tritt A."/>
            <person name="Lipzen A."/>
            <person name="He G."/>
            <person name="Yan M."/>
            <person name="Ng V."/>
            <person name="Cullen D."/>
            <person name="Martin F."/>
            <person name="Rosso M.-N."/>
            <person name="Henrissat B."/>
            <person name="Hibbett D."/>
            <person name="Martinez A.T."/>
            <person name="Grigoriev I.V."/>
        </authorList>
    </citation>
    <scope>NUCLEOTIDE SEQUENCE</scope>
    <source>
        <strain evidence="2">CIRM-BRFM 674</strain>
    </source>
</reference>
<organism evidence="2 3">
    <name type="scientific">Pholiota conissans</name>
    <dbReference type="NCBI Taxonomy" id="109636"/>
    <lineage>
        <taxon>Eukaryota</taxon>
        <taxon>Fungi</taxon>
        <taxon>Dikarya</taxon>
        <taxon>Basidiomycota</taxon>
        <taxon>Agaricomycotina</taxon>
        <taxon>Agaricomycetes</taxon>
        <taxon>Agaricomycetidae</taxon>
        <taxon>Agaricales</taxon>
        <taxon>Agaricineae</taxon>
        <taxon>Strophariaceae</taxon>
        <taxon>Pholiota</taxon>
    </lineage>
</organism>
<feature type="region of interest" description="Disordered" evidence="1">
    <location>
        <begin position="1"/>
        <end position="42"/>
    </location>
</feature>
<feature type="compositionally biased region" description="Basic residues" evidence="1">
    <location>
        <begin position="14"/>
        <end position="25"/>
    </location>
</feature>
<evidence type="ECO:0000313" key="2">
    <source>
        <dbReference type="EMBL" id="KAF9481131.1"/>
    </source>
</evidence>
<dbReference type="Proteomes" id="UP000807469">
    <property type="component" value="Unassembled WGS sequence"/>
</dbReference>
<dbReference type="AlphaFoldDB" id="A0A9P6CUY9"/>
<feature type="compositionally biased region" description="Basic and acidic residues" evidence="1">
    <location>
        <begin position="28"/>
        <end position="41"/>
    </location>
</feature>
<dbReference type="EMBL" id="MU155183">
    <property type="protein sequence ID" value="KAF9481131.1"/>
    <property type="molecule type" value="Genomic_DNA"/>
</dbReference>
<gene>
    <name evidence="2" type="ORF">BDN70DRAFT_920047</name>
</gene>
<evidence type="ECO:0000256" key="1">
    <source>
        <dbReference type="SAM" id="MobiDB-lite"/>
    </source>
</evidence>
<comment type="caution">
    <text evidence="2">The sequence shown here is derived from an EMBL/GenBank/DDBJ whole genome shotgun (WGS) entry which is preliminary data.</text>
</comment>